<evidence type="ECO:0000313" key="2">
    <source>
        <dbReference type="EMBL" id="MBB4619379.1"/>
    </source>
</evidence>
<keyword evidence="1" id="KW-0175">Coiled coil</keyword>
<accession>A0A7W7ANH2</accession>
<name>A0A7W7ANH2_9SPHN</name>
<sequence>MKRLNTSRERATAQLAAIETSVVDLADEDLLDFADIFRSKPDSVLGQLALAEMKKRNISL</sequence>
<dbReference type="EMBL" id="JACHNY010000009">
    <property type="protein sequence ID" value="MBB4619379.1"/>
    <property type="molecule type" value="Genomic_DNA"/>
</dbReference>
<protein>
    <submittedName>
        <fullName evidence="2">Uncharacterized protein</fullName>
    </submittedName>
</protein>
<dbReference type="AlphaFoldDB" id="A0A7W7ANH2"/>
<comment type="caution">
    <text evidence="2">The sequence shown here is derived from an EMBL/GenBank/DDBJ whole genome shotgun (WGS) entry which is preliminary data.</text>
</comment>
<organism evidence="2 3">
    <name type="scientific">Sphingomonas abaci</name>
    <dbReference type="NCBI Taxonomy" id="237611"/>
    <lineage>
        <taxon>Bacteria</taxon>
        <taxon>Pseudomonadati</taxon>
        <taxon>Pseudomonadota</taxon>
        <taxon>Alphaproteobacteria</taxon>
        <taxon>Sphingomonadales</taxon>
        <taxon>Sphingomonadaceae</taxon>
        <taxon>Sphingomonas</taxon>
    </lineage>
</organism>
<reference evidence="2 3" key="1">
    <citation type="submission" date="2020-08" db="EMBL/GenBank/DDBJ databases">
        <title>Genomic Encyclopedia of Type Strains, Phase IV (KMG-IV): sequencing the most valuable type-strain genomes for metagenomic binning, comparative biology and taxonomic classification.</title>
        <authorList>
            <person name="Goeker M."/>
        </authorList>
    </citation>
    <scope>NUCLEOTIDE SEQUENCE [LARGE SCALE GENOMIC DNA]</scope>
    <source>
        <strain evidence="2 3">DSM 15867</strain>
    </source>
</reference>
<proteinExistence type="predicted"/>
<gene>
    <name evidence="2" type="ORF">GGQ96_003532</name>
</gene>
<dbReference type="RefSeq" id="WP_184116697.1">
    <property type="nucleotide sequence ID" value="NZ_JACHNY010000009.1"/>
</dbReference>
<feature type="coiled-coil region" evidence="1">
    <location>
        <begin position="1"/>
        <end position="28"/>
    </location>
</feature>
<keyword evidence="3" id="KW-1185">Reference proteome</keyword>
<dbReference type="Proteomes" id="UP000574769">
    <property type="component" value="Unassembled WGS sequence"/>
</dbReference>
<evidence type="ECO:0000256" key="1">
    <source>
        <dbReference type="SAM" id="Coils"/>
    </source>
</evidence>
<evidence type="ECO:0000313" key="3">
    <source>
        <dbReference type="Proteomes" id="UP000574769"/>
    </source>
</evidence>